<gene>
    <name evidence="3" type="ORF">PVK06_022616</name>
</gene>
<evidence type="ECO:0000313" key="4">
    <source>
        <dbReference type="Proteomes" id="UP001358586"/>
    </source>
</evidence>
<evidence type="ECO:0000313" key="3">
    <source>
        <dbReference type="EMBL" id="KAK5817688.1"/>
    </source>
</evidence>
<keyword evidence="2" id="KW-0808">Transferase</keyword>
<organism evidence="3 4">
    <name type="scientific">Gossypium arboreum</name>
    <name type="common">Tree cotton</name>
    <name type="synonym">Gossypium nanking</name>
    <dbReference type="NCBI Taxonomy" id="29729"/>
    <lineage>
        <taxon>Eukaryota</taxon>
        <taxon>Viridiplantae</taxon>
        <taxon>Streptophyta</taxon>
        <taxon>Embryophyta</taxon>
        <taxon>Tracheophyta</taxon>
        <taxon>Spermatophyta</taxon>
        <taxon>Magnoliopsida</taxon>
        <taxon>eudicotyledons</taxon>
        <taxon>Gunneridae</taxon>
        <taxon>Pentapetalae</taxon>
        <taxon>rosids</taxon>
        <taxon>malvids</taxon>
        <taxon>Malvales</taxon>
        <taxon>Malvaceae</taxon>
        <taxon>Malvoideae</taxon>
        <taxon>Gossypium</taxon>
    </lineage>
</organism>
<evidence type="ECO:0000256" key="2">
    <source>
        <dbReference type="ARBA" id="ARBA00022679"/>
    </source>
</evidence>
<protein>
    <recommendedName>
        <fullName evidence="5">Omega-hydroxypalmitate O-feruloyl transferase-like</fullName>
    </recommendedName>
</protein>
<dbReference type="EMBL" id="JARKNE010000007">
    <property type="protein sequence ID" value="KAK5817688.1"/>
    <property type="molecule type" value="Genomic_DNA"/>
</dbReference>
<sequence length="467" mass="51785">MQIIVSTSGVNNEIIHGCWNCIDIGLTGLMEDISNGSNNEMITITKGEPTRVHPNEPVEKKGLYYLSNLDQNIAATIPTVYFFKSEGKGNEEAVEMVKNGLSKILVYYYPLAGKLMISSEGKLIVDCNGDDGAVFVEAEANCGVEEMADLTKVDHVVLGQLVYHIPGARNLLEIPLLMVQVTKFKCGGFAIGMSMNHCMLDGIAAMEFVNGWGEVTRALPLNLTPFLDRTILKPRNPPLIEFPHHEFDEIEDISIKTSLRQHEQIIHKSFTFDAPKLAKLKETAMEDRVLSKCTTFETLSGFIWKARCQALNLLPQQKTKLLFAINGRQKFIPPLPKGYAGNGIVITNSIVEAGELVEKPLSFAVGLIQGAIELVDDRYMRSAIDYFEVTRARPSLAATVLLTTWSRLPLYTVDFGWGEPICSGPVALPENPVLILFPHHKDHKSINLVLGLPVSAMKMFEELIMEI</sequence>
<comment type="similarity">
    <text evidence="1">Belongs to the plant acyltransferase family.</text>
</comment>
<dbReference type="PANTHER" id="PTHR31642:SF310">
    <property type="entry name" value="FATTY ALCOHOL:CAFFEOYL-COA ACYLTRANSFERASE"/>
    <property type="match status" value="1"/>
</dbReference>
<dbReference type="Pfam" id="PF02458">
    <property type="entry name" value="Transferase"/>
    <property type="match status" value="1"/>
</dbReference>
<dbReference type="InterPro" id="IPR050317">
    <property type="entry name" value="Plant_Fungal_Acyltransferase"/>
</dbReference>
<dbReference type="PANTHER" id="PTHR31642">
    <property type="entry name" value="TRICHOTHECENE 3-O-ACETYLTRANSFERASE"/>
    <property type="match status" value="1"/>
</dbReference>
<reference evidence="3 4" key="1">
    <citation type="submission" date="2023-03" db="EMBL/GenBank/DDBJ databases">
        <title>WGS of Gossypium arboreum.</title>
        <authorList>
            <person name="Yu D."/>
        </authorList>
    </citation>
    <scope>NUCLEOTIDE SEQUENCE [LARGE SCALE GENOMIC DNA]</scope>
    <source>
        <tissue evidence="3">Leaf</tissue>
    </source>
</reference>
<evidence type="ECO:0000256" key="1">
    <source>
        <dbReference type="ARBA" id="ARBA00009861"/>
    </source>
</evidence>
<comment type="caution">
    <text evidence="3">The sequence shown here is derived from an EMBL/GenBank/DDBJ whole genome shotgun (WGS) entry which is preliminary data.</text>
</comment>
<evidence type="ECO:0008006" key="5">
    <source>
        <dbReference type="Google" id="ProtNLM"/>
    </source>
</evidence>
<keyword evidence="4" id="KW-1185">Reference proteome</keyword>
<dbReference type="Gene3D" id="3.30.559.10">
    <property type="entry name" value="Chloramphenicol acetyltransferase-like domain"/>
    <property type="match status" value="2"/>
</dbReference>
<proteinExistence type="inferred from homology"/>
<dbReference type="InterPro" id="IPR023213">
    <property type="entry name" value="CAT-like_dom_sf"/>
</dbReference>
<dbReference type="Proteomes" id="UP001358586">
    <property type="component" value="Chromosome 7"/>
</dbReference>
<accession>A0ABR0P8Z7</accession>
<name>A0ABR0P8Z7_GOSAR</name>